<gene>
    <name evidence="2" type="ORF">ACFOWX_03440</name>
</gene>
<comment type="caution">
    <text evidence="2">The sequence shown here is derived from an EMBL/GenBank/DDBJ whole genome shotgun (WGS) entry which is preliminary data.</text>
</comment>
<name>A0ABV8RDM8_9SPHN</name>
<dbReference type="Proteomes" id="UP001595887">
    <property type="component" value="Unassembled WGS sequence"/>
</dbReference>
<dbReference type="InterPro" id="IPR009325">
    <property type="entry name" value="DUF983"/>
</dbReference>
<keyword evidence="1" id="KW-0812">Transmembrane</keyword>
<dbReference type="RefSeq" id="WP_381421580.1">
    <property type="nucleotide sequence ID" value="NZ_JBHSDH010000012.1"/>
</dbReference>
<keyword evidence="1" id="KW-1133">Transmembrane helix</keyword>
<accession>A0ABV8RDM8</accession>
<keyword evidence="3" id="KW-1185">Reference proteome</keyword>
<sequence length="130" mass="13989">MDTSSNEKGQPGLAKAALFGLCPKCHAPSLFDSRNLLHVRFAGKCGQCGLDYTGFNVGDGPAALLIIPIAALIITLALWLDIAANPPFWLQVVIWVPVTTIITFISIRIIKAGLLIIEYRRDAREAGGKS</sequence>
<organism evidence="2 3">
    <name type="scientific">Sphingorhabdus arenilitoris</name>
    <dbReference type="NCBI Taxonomy" id="1490041"/>
    <lineage>
        <taxon>Bacteria</taxon>
        <taxon>Pseudomonadati</taxon>
        <taxon>Pseudomonadota</taxon>
        <taxon>Alphaproteobacteria</taxon>
        <taxon>Sphingomonadales</taxon>
        <taxon>Sphingomonadaceae</taxon>
        <taxon>Sphingorhabdus</taxon>
    </lineage>
</organism>
<evidence type="ECO:0000313" key="2">
    <source>
        <dbReference type="EMBL" id="MFC4291463.1"/>
    </source>
</evidence>
<protein>
    <submittedName>
        <fullName evidence="2">DUF983 domain-containing protein</fullName>
    </submittedName>
</protein>
<evidence type="ECO:0000256" key="1">
    <source>
        <dbReference type="SAM" id="Phobius"/>
    </source>
</evidence>
<feature type="transmembrane region" description="Helical" evidence="1">
    <location>
        <begin position="62"/>
        <end position="82"/>
    </location>
</feature>
<reference evidence="3" key="1">
    <citation type="journal article" date="2019" name="Int. J. Syst. Evol. Microbiol.">
        <title>The Global Catalogue of Microorganisms (GCM) 10K type strain sequencing project: providing services to taxonomists for standard genome sequencing and annotation.</title>
        <authorList>
            <consortium name="The Broad Institute Genomics Platform"/>
            <consortium name="The Broad Institute Genome Sequencing Center for Infectious Disease"/>
            <person name="Wu L."/>
            <person name="Ma J."/>
        </authorList>
    </citation>
    <scope>NUCLEOTIDE SEQUENCE [LARGE SCALE GENOMIC DNA]</scope>
    <source>
        <strain evidence="3">CECT 8531</strain>
    </source>
</reference>
<dbReference type="EMBL" id="JBHSDH010000012">
    <property type="protein sequence ID" value="MFC4291463.1"/>
    <property type="molecule type" value="Genomic_DNA"/>
</dbReference>
<keyword evidence="1" id="KW-0472">Membrane</keyword>
<dbReference type="Pfam" id="PF06170">
    <property type="entry name" value="DUF983"/>
    <property type="match status" value="1"/>
</dbReference>
<feature type="transmembrane region" description="Helical" evidence="1">
    <location>
        <begin position="88"/>
        <end position="110"/>
    </location>
</feature>
<proteinExistence type="predicted"/>
<evidence type="ECO:0000313" key="3">
    <source>
        <dbReference type="Proteomes" id="UP001595887"/>
    </source>
</evidence>